<protein>
    <submittedName>
        <fullName evidence="1">Uncharacterized protein</fullName>
    </submittedName>
</protein>
<name>A0A4R8S9R3_9MYCO</name>
<gene>
    <name evidence="1" type="ORF">DE4585_00583</name>
</gene>
<reference evidence="1 2" key="1">
    <citation type="journal article" date="2019" name="Sci. Rep.">
        <title>Extended insight into the Mycobacterium chelonae-abscessus complex through whole genome sequencing of Mycobacterium salmoniphilum outbreak and Mycobacterium salmoniphilum-like strains.</title>
        <authorList>
            <person name="Behra P.R.K."/>
            <person name="Das S."/>
            <person name="Pettersson B.M.F."/>
            <person name="Shirreff L."/>
            <person name="DuCote T."/>
            <person name="Jacobsson K.G."/>
            <person name="Ennis D.G."/>
            <person name="Kirsebom L.A."/>
        </authorList>
    </citation>
    <scope>NUCLEOTIDE SEQUENCE [LARGE SCALE GENOMIC DNA]</scope>
    <source>
        <strain evidence="1 2">DE 4585</strain>
    </source>
</reference>
<organism evidence="1 2">
    <name type="scientific">Mycobacteroides salmoniphilum</name>
    <dbReference type="NCBI Taxonomy" id="404941"/>
    <lineage>
        <taxon>Bacteria</taxon>
        <taxon>Bacillati</taxon>
        <taxon>Actinomycetota</taxon>
        <taxon>Actinomycetes</taxon>
        <taxon>Mycobacteriales</taxon>
        <taxon>Mycobacteriaceae</taxon>
        <taxon>Mycobacteroides</taxon>
    </lineage>
</organism>
<proteinExistence type="predicted"/>
<evidence type="ECO:0000313" key="2">
    <source>
        <dbReference type="Proteomes" id="UP000295117"/>
    </source>
</evidence>
<dbReference type="EMBL" id="PECH01000003">
    <property type="protein sequence ID" value="TDZ86330.1"/>
    <property type="molecule type" value="Genomic_DNA"/>
</dbReference>
<dbReference type="RefSeq" id="WP_134069742.1">
    <property type="nucleotide sequence ID" value="NZ_PECH01000003.1"/>
</dbReference>
<sequence length="83" mass="9068">MVDARDAQRVIDAGVLSLGSRIDGLETDRDVDRAKLTPFETGLYANSKEHGAAVEELDEDSLHRIEALDMRAALDNVPAMMAK</sequence>
<dbReference type="AlphaFoldDB" id="A0A4R8S9R3"/>
<evidence type="ECO:0000313" key="1">
    <source>
        <dbReference type="EMBL" id="TDZ86330.1"/>
    </source>
</evidence>
<accession>A0A4R8S9R3</accession>
<dbReference type="Proteomes" id="UP000295117">
    <property type="component" value="Unassembled WGS sequence"/>
</dbReference>
<comment type="caution">
    <text evidence="1">The sequence shown here is derived from an EMBL/GenBank/DDBJ whole genome shotgun (WGS) entry which is preliminary data.</text>
</comment>